<dbReference type="Pfam" id="PF00200">
    <property type="entry name" value="Disintegrin"/>
    <property type="match status" value="1"/>
</dbReference>
<dbReference type="PANTHER" id="PTHR11905:SF248">
    <property type="entry name" value="DISINTEGRIN AND METALLOPROTEINASE DOMAIN-CONTAINING PROTEIN UNC-71"/>
    <property type="match status" value="1"/>
</dbReference>
<dbReference type="InterPro" id="IPR034027">
    <property type="entry name" value="Reprolysin_adamalysin"/>
</dbReference>
<dbReference type="Gene3D" id="3.40.390.10">
    <property type="entry name" value="Collagenase (Catalytic Domain)"/>
    <property type="match status" value="1"/>
</dbReference>
<evidence type="ECO:0000256" key="9">
    <source>
        <dbReference type="SAM" id="Phobius"/>
    </source>
</evidence>
<keyword evidence="4 9" id="KW-0472">Membrane</keyword>
<reference evidence="16" key="1">
    <citation type="submission" date="2016-11" db="UniProtKB">
        <authorList>
            <consortium name="WormBaseParasite"/>
        </authorList>
    </citation>
    <scope>IDENTIFICATION</scope>
</reference>
<feature type="region of interest" description="Disordered" evidence="8">
    <location>
        <begin position="955"/>
        <end position="996"/>
    </location>
</feature>
<accession>A0A1I7SAX3</accession>
<keyword evidence="2 9" id="KW-0812">Transmembrane</keyword>
<feature type="compositionally biased region" description="Polar residues" evidence="8">
    <location>
        <begin position="856"/>
        <end position="870"/>
    </location>
</feature>
<feature type="transmembrane region" description="Helical" evidence="9">
    <location>
        <begin position="758"/>
        <end position="782"/>
    </location>
</feature>
<dbReference type="InterPro" id="IPR001762">
    <property type="entry name" value="Disintegrin_dom"/>
</dbReference>
<keyword evidence="7" id="KW-0479">Metal-binding</keyword>
<evidence type="ECO:0000256" key="4">
    <source>
        <dbReference type="ARBA" id="ARBA00023136"/>
    </source>
</evidence>
<dbReference type="AlphaFoldDB" id="A0A1I7SAX3"/>
<dbReference type="EMBL" id="CAJFDI010000003">
    <property type="protein sequence ID" value="CAD5220199.1"/>
    <property type="molecule type" value="Genomic_DNA"/>
</dbReference>
<feature type="compositionally biased region" description="Basic and acidic residues" evidence="8">
    <location>
        <begin position="1032"/>
        <end position="1042"/>
    </location>
</feature>
<dbReference type="InterPro" id="IPR006586">
    <property type="entry name" value="ADAM_Cys-rich"/>
</dbReference>
<feature type="binding site" evidence="7">
    <location>
        <position position="389"/>
    </location>
    <ligand>
        <name>Zn(2+)</name>
        <dbReference type="ChEBI" id="CHEBI:29105"/>
        <note>catalytic</note>
    </ligand>
</feature>
<dbReference type="Proteomes" id="UP000095284">
    <property type="component" value="Unplaced"/>
</dbReference>
<name>A0A1I7SAX3_BURXY</name>
<dbReference type="OrthoDB" id="5951731at2759"/>
<dbReference type="Proteomes" id="UP000659654">
    <property type="component" value="Unassembled WGS sequence"/>
</dbReference>
<dbReference type="Pfam" id="PF01421">
    <property type="entry name" value="Reprolysin"/>
    <property type="match status" value="1"/>
</dbReference>
<dbReference type="EMBL" id="CAJFCV020000003">
    <property type="protein sequence ID" value="CAG9106110.1"/>
    <property type="molecule type" value="Genomic_DNA"/>
</dbReference>
<evidence type="ECO:0000259" key="11">
    <source>
        <dbReference type="PROSITE" id="PS50215"/>
    </source>
</evidence>
<reference evidence="13" key="2">
    <citation type="submission" date="2020-08" db="EMBL/GenBank/DDBJ databases">
        <authorList>
            <person name="Kikuchi T."/>
        </authorList>
    </citation>
    <scope>NUCLEOTIDE SEQUENCE</scope>
    <source>
        <strain evidence="12">Ka4C1</strain>
    </source>
</reference>
<gene>
    <name evidence="12" type="ORF">BXYJ_LOCUS6059</name>
</gene>
<feature type="disulfide bond" evidence="6">
    <location>
        <begin position="515"/>
        <end position="535"/>
    </location>
</feature>
<dbReference type="WBParaSite" id="BXY_1017000.1">
    <property type="protein sequence ID" value="BXY_1017000.1"/>
    <property type="gene ID" value="BXY_1017000"/>
</dbReference>
<dbReference type="CDD" id="cd04269">
    <property type="entry name" value="ZnMc_adamalysin_II_like"/>
    <property type="match status" value="1"/>
</dbReference>
<dbReference type="eggNOG" id="KOG3607">
    <property type="taxonomic scope" value="Eukaryota"/>
</dbReference>
<dbReference type="Gene3D" id="2.10.25.10">
    <property type="entry name" value="Laminin"/>
    <property type="match status" value="1"/>
</dbReference>
<keyword evidence="3 9" id="KW-1133">Transmembrane helix</keyword>
<evidence type="ECO:0000313" key="15">
    <source>
        <dbReference type="Proteomes" id="UP000659654"/>
    </source>
</evidence>
<dbReference type="SMART" id="SM00050">
    <property type="entry name" value="DISIN"/>
    <property type="match status" value="1"/>
</dbReference>
<evidence type="ECO:0000256" key="2">
    <source>
        <dbReference type="ARBA" id="ARBA00022692"/>
    </source>
</evidence>
<feature type="region of interest" description="Disordered" evidence="8">
    <location>
        <begin position="1023"/>
        <end position="1086"/>
    </location>
</feature>
<evidence type="ECO:0000256" key="8">
    <source>
        <dbReference type="SAM" id="MobiDB-lite"/>
    </source>
</evidence>
<dbReference type="Pfam" id="PF07974">
    <property type="entry name" value="EGF_2"/>
    <property type="match status" value="1"/>
</dbReference>
<feature type="compositionally biased region" description="Basic and acidic residues" evidence="8">
    <location>
        <begin position="838"/>
        <end position="855"/>
    </location>
</feature>
<dbReference type="InterPro" id="IPR024079">
    <property type="entry name" value="MetalloPept_cat_dom_sf"/>
</dbReference>
<dbReference type="SMART" id="SM00608">
    <property type="entry name" value="ACR"/>
    <property type="match status" value="1"/>
</dbReference>
<evidence type="ECO:0000256" key="5">
    <source>
        <dbReference type="ARBA" id="ARBA00023157"/>
    </source>
</evidence>
<dbReference type="SUPFAM" id="SSF57552">
    <property type="entry name" value="Blood coagulation inhibitor (disintegrin)"/>
    <property type="match status" value="1"/>
</dbReference>
<dbReference type="GO" id="GO:0016020">
    <property type="term" value="C:membrane"/>
    <property type="evidence" value="ECO:0007669"/>
    <property type="project" value="UniProtKB-SubCell"/>
</dbReference>
<dbReference type="PROSITE" id="PS50215">
    <property type="entry name" value="ADAM_MEPRO"/>
    <property type="match status" value="1"/>
</dbReference>
<feature type="binding site" evidence="7">
    <location>
        <position position="385"/>
    </location>
    <ligand>
        <name>Zn(2+)</name>
        <dbReference type="ChEBI" id="CHEBI:29105"/>
        <note>catalytic</note>
    </ligand>
</feature>
<feature type="binding site" evidence="7">
    <location>
        <position position="395"/>
    </location>
    <ligand>
        <name>Zn(2+)</name>
        <dbReference type="ChEBI" id="CHEBI:29105"/>
        <note>catalytic</note>
    </ligand>
</feature>
<feature type="compositionally biased region" description="Polar residues" evidence="8">
    <location>
        <begin position="987"/>
        <end position="996"/>
    </location>
</feature>
<dbReference type="InterPro" id="IPR036436">
    <property type="entry name" value="Disintegrin_dom_sf"/>
</dbReference>
<comment type="caution">
    <text evidence="7">Lacks conserved residue(s) required for the propagation of feature annotation.</text>
</comment>
<evidence type="ECO:0000313" key="13">
    <source>
        <dbReference type="EMBL" id="CAG9106110.1"/>
    </source>
</evidence>
<evidence type="ECO:0000256" key="1">
    <source>
        <dbReference type="ARBA" id="ARBA00004167"/>
    </source>
</evidence>
<dbReference type="PROSITE" id="PS01186">
    <property type="entry name" value="EGF_2"/>
    <property type="match status" value="1"/>
</dbReference>
<dbReference type="Gene3D" id="4.10.70.10">
    <property type="entry name" value="Disintegrin domain"/>
    <property type="match status" value="1"/>
</dbReference>
<dbReference type="GO" id="GO:0004222">
    <property type="term" value="F:metalloendopeptidase activity"/>
    <property type="evidence" value="ECO:0007669"/>
    <property type="project" value="InterPro"/>
</dbReference>
<protein>
    <submittedName>
        <fullName evidence="12">(pine wood nematode) hypothetical protein</fullName>
    </submittedName>
</protein>
<dbReference type="PANTHER" id="PTHR11905">
    <property type="entry name" value="ADAM A DISINTEGRIN AND METALLOPROTEASE DOMAIN"/>
    <property type="match status" value="1"/>
</dbReference>
<dbReference type="GO" id="GO:0006509">
    <property type="term" value="P:membrane protein ectodomain proteolysis"/>
    <property type="evidence" value="ECO:0007669"/>
    <property type="project" value="TreeGrafter"/>
</dbReference>
<feature type="domain" description="Disintegrin" evidence="10">
    <location>
        <begin position="456"/>
        <end position="543"/>
    </location>
</feature>
<evidence type="ECO:0000259" key="10">
    <source>
        <dbReference type="PROSITE" id="PS50214"/>
    </source>
</evidence>
<dbReference type="PROSITE" id="PS00022">
    <property type="entry name" value="EGF_1"/>
    <property type="match status" value="1"/>
</dbReference>
<dbReference type="InterPro" id="IPR013111">
    <property type="entry name" value="EGF_extracell"/>
</dbReference>
<feature type="domain" description="Peptidase M12B" evidence="11">
    <location>
        <begin position="249"/>
        <end position="450"/>
    </location>
</feature>
<keyword evidence="7" id="KW-0862">Zinc</keyword>
<comment type="subcellular location">
    <subcellularLocation>
        <location evidence="1">Membrane</location>
        <topology evidence="1">Single-pass membrane protein</topology>
    </subcellularLocation>
</comment>
<evidence type="ECO:0000313" key="14">
    <source>
        <dbReference type="Proteomes" id="UP000095284"/>
    </source>
</evidence>
<dbReference type="InterPro" id="IPR001590">
    <property type="entry name" value="Peptidase_M12B"/>
</dbReference>
<dbReference type="InterPro" id="IPR000742">
    <property type="entry name" value="EGF"/>
</dbReference>
<dbReference type="PROSITE" id="PS50214">
    <property type="entry name" value="DISINTEGRIN_2"/>
    <property type="match status" value="1"/>
</dbReference>
<dbReference type="GO" id="GO:0046872">
    <property type="term" value="F:metal ion binding"/>
    <property type="evidence" value="ECO:0007669"/>
    <property type="project" value="UniProtKB-KW"/>
</dbReference>
<keyword evidence="15" id="KW-1185">Reference proteome</keyword>
<feature type="compositionally biased region" description="Polar residues" evidence="8">
    <location>
        <begin position="1044"/>
        <end position="1053"/>
    </location>
</feature>
<evidence type="ECO:0000256" key="7">
    <source>
        <dbReference type="PROSITE-ProRule" id="PRU00276"/>
    </source>
</evidence>
<dbReference type="SUPFAM" id="SSF55486">
    <property type="entry name" value="Metalloproteases ('zincins'), catalytic domain"/>
    <property type="match status" value="1"/>
</dbReference>
<sequence length="1086" mass="120326">MENEMGGQGRRLSVDVRDGVEYDMNHGIRWKWRPKVVVMGIVQMLMVVNMIGYAEASARAHNNKQFISQLDEGQFEIVHPFQMRENKERIGIDTHNYLLNASAHFKHITIVIRSTVVFGGKQRLKLSLQLDDHLFYNQTQFRKLTEDGDEFMTYRVENCYYQGTVNGDSNTFVSISTCNGLRGIIAYDNGTALGIWPLDGGDRTRRHPHVLYKTKWTRDASCGATTTPIQSLGGQARRFVKRDITRQTKHIELAIIGDYRFVRELNLTEDEALEFMLEAVNMADEILTRDLNIRLSVVYSEVWLDAQRIDLHADIARTLSGALDYVNGHLYPIEKDLSIVFTGGFFANNEMLTGSFGSICTARAVGVVKAIDDYSVDKSAQFIAHVVAHILGVDHDSRDCVCNNNLPCIMNSQVGAIESTFSWQFSKCSIAQMNNLLQASPNIQCLLNRPFQTSSLHQCGNGRVDAGEECDCGRRDECTDPCCDPITCTLRAHAKCAAHQPCCDRCELRRPGHVCRQSRSVCDVAEVCDGESGDCPVDGYLVDGIGCGHNGQCWKGNCSDPDAQCQNLWGRDATAAEDSCYANNEKGAEYGNCGRDRNNQFIACQPENRKCGLLQCKNGRTSPVSANLTSFNFQFLKDGRQMQCKSITNIGVGLVDDGTACGNGRVCVEGTCLPLAQVSPPVHCPSNNLALQCSGHGDCTTTQNCICYDGWAGSACDQKSNNTRKIIFGETKYGRRENEGFNWIVPAIKVTKPWEETVILVGILAVFGLFLFMLLICLLFCYRRRSKDPFHRPVVSSKIDESFQDDGNRVIKFGQTPSWSKEKRSRKKQKHIYGQLHRINEANEEKDNMSLRSRESQALSNGPPLSSNRSLNGSSINALLINEPFHQIQRHMEMDPMEAPIYAEKIYADGIGSAIDRATSSPLLGSEYGRRHFNDGLLMTRDGYGSGLRSPASNYEPDLLNSGPVPLYASSNYNRHRVPPPGRNGSPCGSASSQNGSTCRYTGGLGNGHLKLSSIQAIMRKVETENSGGSGSDRELNDEIFSHNHPSNDQTQLPEPPPASADSGNPGSIRDSPSLFSDTFKLDVHS</sequence>
<evidence type="ECO:0000256" key="3">
    <source>
        <dbReference type="ARBA" id="ARBA00022989"/>
    </source>
</evidence>
<organism evidence="14 16">
    <name type="scientific">Bursaphelenchus xylophilus</name>
    <name type="common">Pinewood nematode worm</name>
    <name type="synonym">Aphelenchoides xylophilus</name>
    <dbReference type="NCBI Taxonomy" id="6326"/>
    <lineage>
        <taxon>Eukaryota</taxon>
        <taxon>Metazoa</taxon>
        <taxon>Ecdysozoa</taxon>
        <taxon>Nematoda</taxon>
        <taxon>Chromadorea</taxon>
        <taxon>Rhabditida</taxon>
        <taxon>Tylenchina</taxon>
        <taxon>Tylenchomorpha</taxon>
        <taxon>Aphelenchoidea</taxon>
        <taxon>Aphelenchoididae</taxon>
        <taxon>Bursaphelenchus</taxon>
    </lineage>
</organism>
<proteinExistence type="predicted"/>
<feature type="region of interest" description="Disordered" evidence="8">
    <location>
        <begin position="814"/>
        <end position="870"/>
    </location>
</feature>
<keyword evidence="5 6" id="KW-1015">Disulfide bond</keyword>
<dbReference type="FunFam" id="4.10.70.10:FF:000003">
    <property type="entry name" value="Disintegrin and metalloproteinase domain-containing protein 17"/>
    <property type="match status" value="1"/>
</dbReference>
<evidence type="ECO:0000256" key="6">
    <source>
        <dbReference type="PROSITE-ProRule" id="PRU00068"/>
    </source>
</evidence>
<evidence type="ECO:0000313" key="16">
    <source>
        <dbReference type="WBParaSite" id="BXY_1017000.1"/>
    </source>
</evidence>
<dbReference type="SMR" id="A0A1I7SAX3"/>
<dbReference type="Pfam" id="PF08516">
    <property type="entry name" value="ADAM_CR"/>
    <property type="match status" value="1"/>
</dbReference>
<dbReference type="Proteomes" id="UP000582659">
    <property type="component" value="Unassembled WGS sequence"/>
</dbReference>
<evidence type="ECO:0000313" key="12">
    <source>
        <dbReference type="EMBL" id="CAD5220199.1"/>
    </source>
</evidence>